<evidence type="ECO:0000313" key="3">
    <source>
        <dbReference type="Proteomes" id="UP000324222"/>
    </source>
</evidence>
<evidence type="ECO:0000313" key="2">
    <source>
        <dbReference type="EMBL" id="MPC12564.1"/>
    </source>
</evidence>
<dbReference type="EMBL" id="VSRR010000223">
    <property type="protein sequence ID" value="MPC12564.1"/>
    <property type="molecule type" value="Genomic_DNA"/>
</dbReference>
<protein>
    <submittedName>
        <fullName evidence="2">Uncharacterized protein</fullName>
    </submittedName>
</protein>
<comment type="caution">
    <text evidence="2">The sequence shown here is derived from an EMBL/GenBank/DDBJ whole genome shotgun (WGS) entry which is preliminary data.</text>
</comment>
<reference evidence="2 3" key="1">
    <citation type="submission" date="2019-05" db="EMBL/GenBank/DDBJ databases">
        <title>Another draft genome of Portunus trituberculatus and its Hox gene families provides insights of decapod evolution.</title>
        <authorList>
            <person name="Jeong J.-H."/>
            <person name="Song I."/>
            <person name="Kim S."/>
            <person name="Choi T."/>
            <person name="Kim D."/>
            <person name="Ryu S."/>
            <person name="Kim W."/>
        </authorList>
    </citation>
    <scope>NUCLEOTIDE SEQUENCE [LARGE SCALE GENOMIC DNA]</scope>
    <source>
        <tissue evidence="2">Muscle</tissue>
    </source>
</reference>
<proteinExistence type="predicted"/>
<gene>
    <name evidence="2" type="ORF">E2C01_005264</name>
</gene>
<feature type="region of interest" description="Disordered" evidence="1">
    <location>
        <begin position="75"/>
        <end position="94"/>
    </location>
</feature>
<accession>A0A5B7CV32</accession>
<dbReference type="Proteomes" id="UP000324222">
    <property type="component" value="Unassembled WGS sequence"/>
</dbReference>
<evidence type="ECO:0000256" key="1">
    <source>
        <dbReference type="SAM" id="MobiDB-lite"/>
    </source>
</evidence>
<name>A0A5B7CV32_PORTR</name>
<sequence>MCKTNKYRSSFHASRLSSSLSFSQRILFISLFLVSLTWKDVRESIGKESDKDGTEESAGSSLPFILTSRCGSEAERSTCPQIDMPQPNLQEPFS</sequence>
<keyword evidence="3" id="KW-1185">Reference proteome</keyword>
<organism evidence="2 3">
    <name type="scientific">Portunus trituberculatus</name>
    <name type="common">Swimming crab</name>
    <name type="synonym">Neptunus trituberculatus</name>
    <dbReference type="NCBI Taxonomy" id="210409"/>
    <lineage>
        <taxon>Eukaryota</taxon>
        <taxon>Metazoa</taxon>
        <taxon>Ecdysozoa</taxon>
        <taxon>Arthropoda</taxon>
        <taxon>Crustacea</taxon>
        <taxon>Multicrustacea</taxon>
        <taxon>Malacostraca</taxon>
        <taxon>Eumalacostraca</taxon>
        <taxon>Eucarida</taxon>
        <taxon>Decapoda</taxon>
        <taxon>Pleocyemata</taxon>
        <taxon>Brachyura</taxon>
        <taxon>Eubrachyura</taxon>
        <taxon>Portunoidea</taxon>
        <taxon>Portunidae</taxon>
        <taxon>Portuninae</taxon>
        <taxon>Portunus</taxon>
    </lineage>
</organism>
<dbReference type="AlphaFoldDB" id="A0A5B7CV32"/>